<proteinExistence type="predicted"/>
<dbReference type="InterPro" id="IPR037401">
    <property type="entry name" value="SnoaL-like"/>
</dbReference>
<accession>A0A225ASE4</accession>
<dbReference type="Gene3D" id="3.10.450.50">
    <property type="match status" value="1"/>
</dbReference>
<dbReference type="AlphaFoldDB" id="A0A225ASE4"/>
<organism evidence="2 3">
    <name type="scientific">Talaromyces atroroseus</name>
    <dbReference type="NCBI Taxonomy" id="1441469"/>
    <lineage>
        <taxon>Eukaryota</taxon>
        <taxon>Fungi</taxon>
        <taxon>Dikarya</taxon>
        <taxon>Ascomycota</taxon>
        <taxon>Pezizomycotina</taxon>
        <taxon>Eurotiomycetes</taxon>
        <taxon>Eurotiomycetidae</taxon>
        <taxon>Eurotiales</taxon>
        <taxon>Trichocomaceae</taxon>
        <taxon>Talaromyces</taxon>
        <taxon>Talaromyces sect. Trachyspermi</taxon>
    </lineage>
</organism>
<dbReference type="SUPFAM" id="SSF54427">
    <property type="entry name" value="NTF2-like"/>
    <property type="match status" value="1"/>
</dbReference>
<evidence type="ECO:0000259" key="1">
    <source>
        <dbReference type="Pfam" id="PF12680"/>
    </source>
</evidence>
<dbReference type="Pfam" id="PF12680">
    <property type="entry name" value="SnoaL_2"/>
    <property type="match status" value="1"/>
</dbReference>
<keyword evidence="3" id="KW-1185">Reference proteome</keyword>
<feature type="domain" description="SnoaL-like" evidence="1">
    <location>
        <begin position="14"/>
        <end position="108"/>
    </location>
</feature>
<evidence type="ECO:0000313" key="3">
    <source>
        <dbReference type="Proteomes" id="UP000214365"/>
    </source>
</evidence>
<comment type="caution">
    <text evidence="2">The sequence shown here is derived from an EMBL/GenBank/DDBJ whole genome shotgun (WGS) entry which is preliminary data.</text>
</comment>
<reference evidence="2 3" key="1">
    <citation type="submission" date="2015-06" db="EMBL/GenBank/DDBJ databases">
        <title>Talaromyces atroroseus IBT 11181 draft genome.</title>
        <authorList>
            <person name="Rasmussen K.B."/>
            <person name="Rasmussen S."/>
            <person name="Petersen B."/>
            <person name="Sicheritz-Ponten T."/>
            <person name="Mortensen U.H."/>
            <person name="Thrane U."/>
        </authorList>
    </citation>
    <scope>NUCLEOTIDE SEQUENCE [LARGE SCALE GENOMIC DNA]</scope>
    <source>
        <strain evidence="2 3">IBT 11181</strain>
    </source>
</reference>
<evidence type="ECO:0000313" key="2">
    <source>
        <dbReference type="EMBL" id="OKL64502.1"/>
    </source>
</evidence>
<dbReference type="OrthoDB" id="4469620at2759"/>
<dbReference type="GeneID" id="31000224"/>
<name>A0A225ASE4_TALAT</name>
<gene>
    <name evidence="2" type="ORF">UA08_00469</name>
</gene>
<dbReference type="EMBL" id="LFMY01000001">
    <property type="protein sequence ID" value="OKL64502.1"/>
    <property type="molecule type" value="Genomic_DNA"/>
</dbReference>
<protein>
    <recommendedName>
        <fullName evidence="1">SnoaL-like domain-containing protein</fullName>
    </recommendedName>
</protein>
<sequence length="131" mass="14816">MATETFDLKARALEFMDLMSNKRDFDTAAQYIHPDVVQKNALKELRGKEALLTNFKTMTTVRAPDFHVDFIDSVREGNKVWAFVRVSGLPGGIVKDSIDITEWSDDGRLLYATHVQRNLEKDEIPQALGSS</sequence>
<dbReference type="RefSeq" id="XP_020124623.1">
    <property type="nucleotide sequence ID" value="XM_020260278.1"/>
</dbReference>
<dbReference type="InterPro" id="IPR032710">
    <property type="entry name" value="NTF2-like_dom_sf"/>
</dbReference>
<dbReference type="Proteomes" id="UP000214365">
    <property type="component" value="Unassembled WGS sequence"/>
</dbReference>